<comment type="caution">
    <text evidence="1">The sequence shown here is derived from an EMBL/GenBank/DDBJ whole genome shotgun (WGS) entry which is preliminary data.</text>
</comment>
<dbReference type="AlphaFoldDB" id="A0A9Q3PW37"/>
<dbReference type="Proteomes" id="UP000765509">
    <property type="component" value="Unassembled WGS sequence"/>
</dbReference>
<sequence length="162" mass="18495">MDLSLGEPGVVHVWYYIPLWTIFPHQFNGEALGTSFSDFQSSPQAKNPLQRKVSAPQSYNPWWLPEDHFRTPTPWFSRCWVFHSNSIPQGNNGPGLFKGNFKRLSSFKSAFKESSTPALLGQLNCSIQMVFKKPVWNWPIWSNSYSTVGIQDTKFTSQDGSM</sequence>
<gene>
    <name evidence="1" type="ORF">O181_114177</name>
</gene>
<evidence type="ECO:0000313" key="2">
    <source>
        <dbReference type="Proteomes" id="UP000765509"/>
    </source>
</evidence>
<proteinExistence type="predicted"/>
<organism evidence="1 2">
    <name type="scientific">Austropuccinia psidii MF-1</name>
    <dbReference type="NCBI Taxonomy" id="1389203"/>
    <lineage>
        <taxon>Eukaryota</taxon>
        <taxon>Fungi</taxon>
        <taxon>Dikarya</taxon>
        <taxon>Basidiomycota</taxon>
        <taxon>Pucciniomycotina</taxon>
        <taxon>Pucciniomycetes</taxon>
        <taxon>Pucciniales</taxon>
        <taxon>Sphaerophragmiaceae</taxon>
        <taxon>Austropuccinia</taxon>
    </lineage>
</organism>
<dbReference type="EMBL" id="AVOT02094264">
    <property type="protein sequence ID" value="MBW0574462.1"/>
    <property type="molecule type" value="Genomic_DNA"/>
</dbReference>
<reference evidence="1" key="1">
    <citation type="submission" date="2021-03" db="EMBL/GenBank/DDBJ databases">
        <title>Draft genome sequence of rust myrtle Austropuccinia psidii MF-1, a brazilian biotype.</title>
        <authorList>
            <person name="Quecine M.C."/>
            <person name="Pachon D.M.R."/>
            <person name="Bonatelli M.L."/>
            <person name="Correr F.H."/>
            <person name="Franceschini L.M."/>
            <person name="Leite T.F."/>
            <person name="Margarido G.R.A."/>
            <person name="Almeida C.A."/>
            <person name="Ferrarezi J.A."/>
            <person name="Labate C.A."/>
        </authorList>
    </citation>
    <scope>NUCLEOTIDE SEQUENCE</scope>
    <source>
        <strain evidence="1">MF-1</strain>
    </source>
</reference>
<name>A0A9Q3PW37_9BASI</name>
<keyword evidence="2" id="KW-1185">Reference proteome</keyword>
<evidence type="ECO:0000313" key="1">
    <source>
        <dbReference type="EMBL" id="MBW0574462.1"/>
    </source>
</evidence>
<protein>
    <submittedName>
        <fullName evidence="1">Uncharacterized protein</fullName>
    </submittedName>
</protein>
<accession>A0A9Q3PW37</accession>